<dbReference type="EMBL" id="JBDODL010000923">
    <property type="protein sequence ID" value="MES1920876.1"/>
    <property type="molecule type" value="Genomic_DNA"/>
</dbReference>
<protein>
    <recommendedName>
        <fullName evidence="5">Heat shock protein 70</fullName>
    </recommendedName>
</protein>
<comment type="caution">
    <text evidence="3">The sequence shown here is derived from an EMBL/GenBank/DDBJ whole genome shotgun (WGS) entry which is preliminary data.</text>
</comment>
<dbReference type="SUPFAM" id="SSF53067">
    <property type="entry name" value="Actin-like ATPase domain"/>
    <property type="match status" value="2"/>
</dbReference>
<dbReference type="Proteomes" id="UP001439008">
    <property type="component" value="Unassembled WGS sequence"/>
</dbReference>
<dbReference type="InterPro" id="IPR018181">
    <property type="entry name" value="Heat_shock_70_CS"/>
</dbReference>
<keyword evidence="1" id="KW-0547">Nucleotide-binding</keyword>
<evidence type="ECO:0000256" key="2">
    <source>
        <dbReference type="ARBA" id="ARBA00022840"/>
    </source>
</evidence>
<proteinExistence type="predicted"/>
<dbReference type="InterPro" id="IPR043129">
    <property type="entry name" value="ATPase_NBD"/>
</dbReference>
<gene>
    <name evidence="3" type="ORF">MHBO_002494</name>
</gene>
<evidence type="ECO:0000256" key="1">
    <source>
        <dbReference type="ARBA" id="ARBA00022741"/>
    </source>
</evidence>
<name>A0ABV2AMH8_9EUKA</name>
<dbReference type="PROSITE" id="PS00329">
    <property type="entry name" value="HSP70_2"/>
    <property type="match status" value="1"/>
</dbReference>
<evidence type="ECO:0008006" key="5">
    <source>
        <dbReference type="Google" id="ProtNLM"/>
    </source>
</evidence>
<dbReference type="InterPro" id="IPR013126">
    <property type="entry name" value="Hsp_70_fam"/>
</dbReference>
<keyword evidence="4" id="KW-1185">Reference proteome</keyword>
<accession>A0ABV2AMH8</accession>
<keyword evidence="2" id="KW-0067">ATP-binding</keyword>
<sequence>MNFLQNLNKRSFKRVSFKPQQTIVRSPQKHFLRLFSNKIVGIDLGTTNSSVAILEGSKPKIIENSEGQRTTPSVVAFTKDKQKLVGLTARRQSVVNPKNTFYAVKRLIGRKYDDSATQKDKKTVPFQIIPGPNGDAWVKDEFGKKYSPSQVGAFVLEKMKSTAEDYLGESVQKAVITVPAYFNDAQRQATKDAGRIAGLEVSRVINEPTAAAVAYGLDKSNSGKNIAVFDLGGGTFDVSILNCDDGVFEVKATNGNTSLGGEDVDLRLVEYLSAEFKKQHGID</sequence>
<dbReference type="PRINTS" id="PR00301">
    <property type="entry name" value="HEATSHOCK70"/>
</dbReference>
<reference evidence="3 4" key="1">
    <citation type="journal article" date="2024" name="BMC Biol.">
        <title>Comparative genomics of Ascetosporea gives new insight into the evolutionary basis for animal parasitism in Rhizaria.</title>
        <authorList>
            <person name="Hiltunen Thoren M."/>
            <person name="Onut-Brannstrom I."/>
            <person name="Alfjorden A."/>
            <person name="Peckova H."/>
            <person name="Swords F."/>
            <person name="Hooper C."/>
            <person name="Holzer A.S."/>
            <person name="Bass D."/>
            <person name="Burki F."/>
        </authorList>
    </citation>
    <scope>NUCLEOTIDE SEQUENCE [LARGE SCALE GENOMIC DNA]</scope>
    <source>
        <strain evidence="3">20-A016</strain>
    </source>
</reference>
<dbReference type="PROSITE" id="PS00297">
    <property type="entry name" value="HSP70_1"/>
    <property type="match status" value="1"/>
</dbReference>
<feature type="non-terminal residue" evidence="3">
    <location>
        <position position="283"/>
    </location>
</feature>
<dbReference type="PANTHER" id="PTHR19375">
    <property type="entry name" value="HEAT SHOCK PROTEIN 70KDA"/>
    <property type="match status" value="1"/>
</dbReference>
<evidence type="ECO:0000313" key="4">
    <source>
        <dbReference type="Proteomes" id="UP001439008"/>
    </source>
</evidence>
<organism evidence="3 4">
    <name type="scientific">Bonamia ostreae</name>
    <dbReference type="NCBI Taxonomy" id="126728"/>
    <lineage>
        <taxon>Eukaryota</taxon>
        <taxon>Sar</taxon>
        <taxon>Rhizaria</taxon>
        <taxon>Endomyxa</taxon>
        <taxon>Ascetosporea</taxon>
        <taxon>Haplosporida</taxon>
        <taxon>Bonamia</taxon>
    </lineage>
</organism>
<dbReference type="Gene3D" id="3.90.640.10">
    <property type="entry name" value="Actin, Chain A, domain 4"/>
    <property type="match status" value="1"/>
</dbReference>
<dbReference type="Gene3D" id="3.30.420.40">
    <property type="match status" value="2"/>
</dbReference>
<dbReference type="Pfam" id="PF00012">
    <property type="entry name" value="HSP70"/>
    <property type="match status" value="1"/>
</dbReference>
<evidence type="ECO:0000313" key="3">
    <source>
        <dbReference type="EMBL" id="MES1920876.1"/>
    </source>
</evidence>